<proteinExistence type="predicted"/>
<reference evidence="1 2" key="1">
    <citation type="submission" date="2021-06" db="EMBL/GenBank/DDBJ databases">
        <title>Caerostris extrusa draft genome.</title>
        <authorList>
            <person name="Kono N."/>
            <person name="Arakawa K."/>
        </authorList>
    </citation>
    <scope>NUCLEOTIDE SEQUENCE [LARGE SCALE GENOMIC DNA]</scope>
</reference>
<evidence type="ECO:0000313" key="2">
    <source>
        <dbReference type="Proteomes" id="UP001054945"/>
    </source>
</evidence>
<evidence type="ECO:0000313" key="1">
    <source>
        <dbReference type="EMBL" id="GIY45579.1"/>
    </source>
</evidence>
<accession>A0AAV4TK74</accession>
<name>A0AAV4TK74_CAEEX</name>
<comment type="caution">
    <text evidence="1">The sequence shown here is derived from an EMBL/GenBank/DDBJ whole genome shotgun (WGS) entry which is preliminary data.</text>
</comment>
<gene>
    <name evidence="1" type="ORF">CEXT_223291</name>
</gene>
<keyword evidence="2" id="KW-1185">Reference proteome</keyword>
<dbReference type="EMBL" id="BPLR01011287">
    <property type="protein sequence ID" value="GIY45579.1"/>
    <property type="molecule type" value="Genomic_DNA"/>
</dbReference>
<protein>
    <submittedName>
        <fullName evidence="1">Uncharacterized protein</fullName>
    </submittedName>
</protein>
<organism evidence="1 2">
    <name type="scientific">Caerostris extrusa</name>
    <name type="common">Bark spider</name>
    <name type="synonym">Caerostris bankana</name>
    <dbReference type="NCBI Taxonomy" id="172846"/>
    <lineage>
        <taxon>Eukaryota</taxon>
        <taxon>Metazoa</taxon>
        <taxon>Ecdysozoa</taxon>
        <taxon>Arthropoda</taxon>
        <taxon>Chelicerata</taxon>
        <taxon>Arachnida</taxon>
        <taxon>Araneae</taxon>
        <taxon>Araneomorphae</taxon>
        <taxon>Entelegynae</taxon>
        <taxon>Araneoidea</taxon>
        <taxon>Araneidae</taxon>
        <taxon>Caerostris</taxon>
    </lineage>
</organism>
<dbReference type="AlphaFoldDB" id="A0AAV4TK74"/>
<dbReference type="Proteomes" id="UP001054945">
    <property type="component" value="Unassembled WGS sequence"/>
</dbReference>
<sequence>MVRLLQNQGTTLVKPTGKCWEVHPSSQLRGWCFADRPFKINPQVYRNTIIALLCQFKYKILSISRVPTQNHFDHGPLAPESGPNSRKTHRKVLGSGFFFAVKRLGLSLTGEEGIYLRVLCGGPIP</sequence>